<organism evidence="7 8">
    <name type="scientific">Colletotrichum fructicola (strain Nara gc5)</name>
    <name type="common">Anthracnose fungus</name>
    <name type="synonym">Colletotrichum gloeosporioides (strain Nara gc5)</name>
    <dbReference type="NCBI Taxonomy" id="1213859"/>
    <lineage>
        <taxon>Eukaryota</taxon>
        <taxon>Fungi</taxon>
        <taxon>Dikarya</taxon>
        <taxon>Ascomycota</taxon>
        <taxon>Pezizomycotina</taxon>
        <taxon>Sordariomycetes</taxon>
        <taxon>Hypocreomycetidae</taxon>
        <taxon>Glomerellales</taxon>
        <taxon>Glomerellaceae</taxon>
        <taxon>Colletotrichum</taxon>
        <taxon>Colletotrichum gloeosporioides species complex</taxon>
    </lineage>
</organism>
<dbReference type="AlphaFoldDB" id="A0A7J6ISK8"/>
<dbReference type="GeneID" id="90980192"/>
<sequence length="309" mass="34803">MGSLADDMEKSKSHIKITELHPYFGAEISGVNLSTPMSDDVFENIVALSAKYGVIVFRSTGLDDTNHVELARRFGPLFSMKKVLGNTKTRLKTDELADLSNIDPDTGEPVPAEGPKAQIGRLASFFHPDLAYSQQRASWSLLRAHEIPPPGYGGDTIFADTRTAFDQLDDVESGLKKRLLSKNYCGVHSWQHAQKISNPDLFKDLDPSAYPMARHQLVELHQPSNRMNLYVGLYMHHIECAPKEDEEMADLQHKLLKHATQAKYQLHVEWHHPGDLVIWDNRTVLHKAGPGSYAGRFRRDLRRATVLDT</sequence>
<dbReference type="Gene3D" id="3.60.130.10">
    <property type="entry name" value="Clavaminate synthase-like"/>
    <property type="match status" value="1"/>
</dbReference>
<dbReference type="InterPro" id="IPR051178">
    <property type="entry name" value="TfdA_dioxygenase"/>
</dbReference>
<evidence type="ECO:0000259" key="6">
    <source>
        <dbReference type="Pfam" id="PF02668"/>
    </source>
</evidence>
<feature type="domain" description="TauD/TfdA-like" evidence="6">
    <location>
        <begin position="17"/>
        <end position="305"/>
    </location>
</feature>
<protein>
    <submittedName>
        <fullName evidence="7">Alpha-ketoglutarate-dependent 2,4-dichlorophenoxyacetate dioxygenase</fullName>
    </submittedName>
</protein>
<dbReference type="InParanoid" id="A0A7J6ISK8"/>
<keyword evidence="8" id="KW-1185">Reference proteome</keyword>
<dbReference type="InterPro" id="IPR042098">
    <property type="entry name" value="TauD-like_sf"/>
</dbReference>
<dbReference type="Proteomes" id="UP000011096">
    <property type="component" value="Unassembled WGS sequence"/>
</dbReference>
<keyword evidence="5" id="KW-0408">Iron</keyword>
<gene>
    <name evidence="7" type="primary">tfdA-0</name>
    <name evidence="7" type="ORF">CGGC5_v012047</name>
</gene>
<evidence type="ECO:0000256" key="5">
    <source>
        <dbReference type="ARBA" id="ARBA00023004"/>
    </source>
</evidence>
<comment type="similarity">
    <text evidence="1">Belongs to the TfdA dioxygenase family.</text>
</comment>
<proteinExistence type="inferred from homology"/>
<dbReference type="SUPFAM" id="SSF51197">
    <property type="entry name" value="Clavaminate synthase-like"/>
    <property type="match status" value="1"/>
</dbReference>
<comment type="caution">
    <text evidence="7">The sequence shown here is derived from an EMBL/GenBank/DDBJ whole genome shotgun (WGS) entry which is preliminary data.</text>
</comment>
<dbReference type="EMBL" id="ANPB02000007">
    <property type="protein sequence ID" value="KAF4478862.1"/>
    <property type="molecule type" value="Genomic_DNA"/>
</dbReference>
<name>A0A7J6ISK8_COLFN</name>
<keyword evidence="4" id="KW-0560">Oxidoreductase</keyword>
<evidence type="ECO:0000256" key="1">
    <source>
        <dbReference type="ARBA" id="ARBA00005896"/>
    </source>
</evidence>
<evidence type="ECO:0000313" key="8">
    <source>
        <dbReference type="Proteomes" id="UP000011096"/>
    </source>
</evidence>
<dbReference type="InterPro" id="IPR003819">
    <property type="entry name" value="TauD/TfdA-like"/>
</dbReference>
<evidence type="ECO:0000256" key="2">
    <source>
        <dbReference type="ARBA" id="ARBA00022723"/>
    </source>
</evidence>
<keyword evidence="3 7" id="KW-0223">Dioxygenase</keyword>
<evidence type="ECO:0000256" key="4">
    <source>
        <dbReference type="ARBA" id="ARBA00023002"/>
    </source>
</evidence>
<evidence type="ECO:0000256" key="3">
    <source>
        <dbReference type="ARBA" id="ARBA00022964"/>
    </source>
</evidence>
<reference evidence="7 8" key="1">
    <citation type="submission" date="2012-08" db="EMBL/GenBank/DDBJ databases">
        <authorList>
            <person name="Gan P.H.P."/>
            <person name="Ikeda K."/>
            <person name="Irieda H."/>
            <person name="Narusaka M."/>
            <person name="O'Connell R.J."/>
            <person name="Narusaka Y."/>
            <person name="Takano Y."/>
            <person name="Kubo Y."/>
            <person name="Shirasu K."/>
        </authorList>
    </citation>
    <scope>NUCLEOTIDE SEQUENCE [LARGE SCALE GENOMIC DNA]</scope>
    <source>
        <strain evidence="7 8">Nara gc5</strain>
    </source>
</reference>
<dbReference type="RefSeq" id="XP_066007876.1">
    <property type="nucleotide sequence ID" value="XM_066152634.1"/>
</dbReference>
<dbReference type="GO" id="GO:0046872">
    <property type="term" value="F:metal ion binding"/>
    <property type="evidence" value="ECO:0007669"/>
    <property type="project" value="UniProtKB-KW"/>
</dbReference>
<evidence type="ECO:0000313" key="7">
    <source>
        <dbReference type="EMBL" id="KAF4478862.1"/>
    </source>
</evidence>
<keyword evidence="2" id="KW-0479">Metal-binding</keyword>
<accession>A0A7J6ISK8</accession>
<dbReference type="GO" id="GO:0051213">
    <property type="term" value="F:dioxygenase activity"/>
    <property type="evidence" value="ECO:0007669"/>
    <property type="project" value="UniProtKB-KW"/>
</dbReference>
<dbReference type="PANTHER" id="PTHR43779">
    <property type="entry name" value="DIOXYGENASE RV0097-RELATED"/>
    <property type="match status" value="1"/>
</dbReference>
<dbReference type="PANTHER" id="PTHR43779:SF3">
    <property type="entry name" value="(3R)-3-[(CARBOXYMETHYL)AMINO]FATTY ACID OXYGENASE_DECARBOXYLASE"/>
    <property type="match status" value="1"/>
</dbReference>
<reference evidence="7 8" key="2">
    <citation type="submission" date="2020-04" db="EMBL/GenBank/DDBJ databases">
        <title>Genome sequencing and assembly of multiple isolates from the Colletotrichum gloeosporioides species complex.</title>
        <authorList>
            <person name="Gan P."/>
            <person name="Shirasu K."/>
        </authorList>
    </citation>
    <scope>NUCLEOTIDE SEQUENCE [LARGE SCALE GENOMIC DNA]</scope>
    <source>
        <strain evidence="7 8">Nara gc5</strain>
    </source>
</reference>
<dbReference type="OrthoDB" id="5818554at2759"/>
<dbReference type="Pfam" id="PF02668">
    <property type="entry name" value="TauD"/>
    <property type="match status" value="1"/>
</dbReference>